<feature type="signal peptide" evidence="2">
    <location>
        <begin position="1"/>
        <end position="20"/>
    </location>
</feature>
<dbReference type="WBParaSite" id="MBELARI_LOCUS18657">
    <property type="protein sequence ID" value="MBELARI_LOCUS18657"/>
    <property type="gene ID" value="MBELARI_LOCUS18657"/>
</dbReference>
<reference evidence="4" key="1">
    <citation type="submission" date="2024-02" db="UniProtKB">
        <authorList>
            <consortium name="WormBaseParasite"/>
        </authorList>
    </citation>
    <scope>IDENTIFICATION</scope>
</reference>
<keyword evidence="2" id="KW-0732">Signal</keyword>
<evidence type="ECO:0000256" key="1">
    <source>
        <dbReference type="SAM" id="MobiDB-lite"/>
    </source>
</evidence>
<sequence>MLFLIFNVFLLLFSGRTTEAKSSSCGDFLSCRSAILKQHLQCIERIRKSTASTCRNEHNFRQFQVLSLRKEALFSICVGREESWKKVSSLPTSVNENGNCSSAVTLNQSCSSTIEKELQVCERLLSCCSQANTCFKESSASWLTRELRKTSANLLNQAEICAHKMGKLLIDRAFAKDDVNLARAVIEKTTKLRELLDSRNGQNDFQSTLEPTISTFRTTISSLILDNVTVSPKKEQEILRERKQKFVMQIRRSPQRFFFSPMLETIEKLQKAPLNLIFNEKNLEKSLAMPPSPIWLQPLPSTLPSFPNLFTSTLQPFPTTRLPRKPFIEMIHQITSSKLTTTVSSNQNRHDTLTNPMKTSEVNRKLNSREEVKPVEQLIESTKAPPRAHLMSKRKLLKKEPVNADLNVAKIILQLFDTAKETPIERRNSFEFPKKLADPQSHQTMNLIENSVNMKLKPIVWTSEEKENLSLPKSGLEFEKPPWLSERFNSFDSHNGGSVPKLVWHKNTVSRAVSTYFKPYFQKLKSLNMSIEEVPEIRVYRKKIQSTPIEPTLIDVEVAKLQKLPKETLEPFGDGSQALPLPDLDSKPFAPRNSFDEKNFVDSDYFESPHYQTSIEFENISPEINDQTKEDSDEQRLIVTTSTTTSTTTTTTTTTRTKSTHLPPLITALYHHRKYLHIDESSELKPSTKSTISLVVDSIKSLKHLSAGKTPEVEKKAEPFLVENEIKFVRNVKNGGTKKIEKAKKFSKHWGKSIVKKGRKRTRRRGGKKAKKAKKFDQKKEALVLVSPIQSLQVENNPIKLPLFRTKIRVSALKIEKDREIQNENPDSKEALKRTKIVEKKAQTKEKIDYSPIVNGLIESEKRMRILIDPKRYPSLSPCDLYSVCLDEMHLQEDDCLPDSGRLLPGLPGRRIGECNQKMIPKYQQLDLSIRELESNFIDCLQGEIARRKEARIWNDRSSTCSSTLPSLPKLDPTCPKRLGQMKRLCEKFADCCPEVGSCRSMTDTSALATKIRQDKQKLSEEAAQCQINAARHYRNRRKRQKNLKN</sequence>
<evidence type="ECO:0000256" key="2">
    <source>
        <dbReference type="SAM" id="SignalP"/>
    </source>
</evidence>
<feature type="region of interest" description="Disordered" evidence="1">
    <location>
        <begin position="626"/>
        <end position="658"/>
    </location>
</feature>
<feature type="compositionally biased region" description="Basic and acidic residues" evidence="1">
    <location>
        <begin position="626"/>
        <end position="636"/>
    </location>
</feature>
<protein>
    <submittedName>
        <fullName evidence="4">Uncharacterized protein</fullName>
    </submittedName>
</protein>
<organism evidence="3 4">
    <name type="scientific">Mesorhabditis belari</name>
    <dbReference type="NCBI Taxonomy" id="2138241"/>
    <lineage>
        <taxon>Eukaryota</taxon>
        <taxon>Metazoa</taxon>
        <taxon>Ecdysozoa</taxon>
        <taxon>Nematoda</taxon>
        <taxon>Chromadorea</taxon>
        <taxon>Rhabditida</taxon>
        <taxon>Rhabditina</taxon>
        <taxon>Rhabditomorpha</taxon>
        <taxon>Rhabditoidea</taxon>
        <taxon>Rhabditidae</taxon>
        <taxon>Mesorhabditinae</taxon>
        <taxon>Mesorhabditis</taxon>
    </lineage>
</organism>
<feature type="chain" id="PRO_5042033288" evidence="2">
    <location>
        <begin position="21"/>
        <end position="1046"/>
    </location>
</feature>
<name>A0AAF3EWW0_9BILA</name>
<feature type="compositionally biased region" description="Low complexity" evidence="1">
    <location>
        <begin position="640"/>
        <end position="657"/>
    </location>
</feature>
<keyword evidence="3" id="KW-1185">Reference proteome</keyword>
<accession>A0AAF3EWW0</accession>
<evidence type="ECO:0000313" key="3">
    <source>
        <dbReference type="Proteomes" id="UP000887575"/>
    </source>
</evidence>
<dbReference type="Proteomes" id="UP000887575">
    <property type="component" value="Unassembled WGS sequence"/>
</dbReference>
<evidence type="ECO:0000313" key="4">
    <source>
        <dbReference type="WBParaSite" id="MBELARI_LOCUS18657"/>
    </source>
</evidence>
<dbReference type="AlphaFoldDB" id="A0AAF3EWW0"/>
<proteinExistence type="predicted"/>